<evidence type="ECO:0000256" key="5">
    <source>
        <dbReference type="ARBA" id="ARBA00022692"/>
    </source>
</evidence>
<protein>
    <submittedName>
        <fullName evidence="9">Ribose transport system permease protein</fullName>
    </submittedName>
</protein>
<feature type="transmembrane region" description="Helical" evidence="8">
    <location>
        <begin position="104"/>
        <end position="126"/>
    </location>
</feature>
<dbReference type="GO" id="GO:0005886">
    <property type="term" value="C:plasma membrane"/>
    <property type="evidence" value="ECO:0007669"/>
    <property type="project" value="UniProtKB-SubCell"/>
</dbReference>
<dbReference type="RefSeq" id="WP_207657685.1">
    <property type="nucleotide sequence ID" value="NZ_QGDS01000004.1"/>
</dbReference>
<dbReference type="EMBL" id="UHJJ01000004">
    <property type="protein sequence ID" value="SUQ14010.1"/>
    <property type="molecule type" value="Genomic_DNA"/>
</dbReference>
<accession>A0A315ZZB5</accession>
<gene>
    <name evidence="9" type="ORF">SAMN05216529_104327</name>
</gene>
<feature type="transmembrane region" description="Helical" evidence="8">
    <location>
        <begin position="172"/>
        <end position="193"/>
    </location>
</feature>
<keyword evidence="2" id="KW-0813">Transport</keyword>
<reference evidence="10" key="1">
    <citation type="submission" date="2017-07" db="EMBL/GenBank/DDBJ databases">
        <authorList>
            <person name="Varghese N."/>
            <person name="Submissions S."/>
        </authorList>
    </citation>
    <scope>NUCLEOTIDE SEQUENCE [LARGE SCALE GENOMIC DNA]</scope>
    <source>
        <strain evidence="10">NLAE-zl-C134</strain>
    </source>
</reference>
<proteinExistence type="predicted"/>
<dbReference type="CDD" id="cd06579">
    <property type="entry name" value="TM_PBP1_transp_AraH_like"/>
    <property type="match status" value="1"/>
</dbReference>
<dbReference type="GO" id="GO:0022857">
    <property type="term" value="F:transmembrane transporter activity"/>
    <property type="evidence" value="ECO:0007669"/>
    <property type="project" value="InterPro"/>
</dbReference>
<feature type="transmembrane region" description="Helical" evidence="8">
    <location>
        <begin position="81"/>
        <end position="98"/>
    </location>
</feature>
<evidence type="ECO:0000256" key="8">
    <source>
        <dbReference type="SAM" id="Phobius"/>
    </source>
</evidence>
<feature type="transmembrane region" description="Helical" evidence="8">
    <location>
        <begin position="56"/>
        <end position="74"/>
    </location>
</feature>
<feature type="transmembrane region" description="Helical" evidence="8">
    <location>
        <begin position="133"/>
        <end position="152"/>
    </location>
</feature>
<feature type="transmembrane region" description="Helical" evidence="8">
    <location>
        <begin position="256"/>
        <end position="273"/>
    </location>
</feature>
<dbReference type="AlphaFoldDB" id="A0A315ZZB5"/>
<dbReference type="PANTHER" id="PTHR32196">
    <property type="entry name" value="ABC TRANSPORTER PERMEASE PROTEIN YPHD-RELATED-RELATED"/>
    <property type="match status" value="1"/>
</dbReference>
<comment type="subcellular location">
    <subcellularLocation>
        <location evidence="1">Cell membrane</location>
        <topology evidence="1">Multi-pass membrane protein</topology>
    </subcellularLocation>
</comment>
<keyword evidence="3" id="KW-1003">Cell membrane</keyword>
<evidence type="ECO:0000256" key="3">
    <source>
        <dbReference type="ARBA" id="ARBA00022475"/>
    </source>
</evidence>
<organism evidence="9 10">
    <name type="scientific">Faecalicatena contorta</name>
    <dbReference type="NCBI Taxonomy" id="39482"/>
    <lineage>
        <taxon>Bacteria</taxon>
        <taxon>Bacillati</taxon>
        <taxon>Bacillota</taxon>
        <taxon>Clostridia</taxon>
        <taxon>Lachnospirales</taxon>
        <taxon>Lachnospiraceae</taxon>
        <taxon>Faecalicatena</taxon>
    </lineage>
</organism>
<keyword evidence="5 8" id="KW-0812">Transmembrane</keyword>
<feature type="transmembrane region" description="Helical" evidence="8">
    <location>
        <begin position="280"/>
        <end position="298"/>
    </location>
</feature>
<feature type="transmembrane region" description="Helical" evidence="8">
    <location>
        <begin position="223"/>
        <end position="241"/>
    </location>
</feature>
<keyword evidence="10" id="KW-1185">Reference proteome</keyword>
<evidence type="ECO:0000256" key="7">
    <source>
        <dbReference type="ARBA" id="ARBA00023136"/>
    </source>
</evidence>
<name>A0A315ZZB5_9FIRM</name>
<dbReference type="Pfam" id="PF02653">
    <property type="entry name" value="BPD_transp_2"/>
    <property type="match status" value="1"/>
</dbReference>
<sequence length="327" mass="35106">MERNTISMKQDSGSRREMIKKFYGEYSVLLVTVVIFVIACIVERESFLTVQNLINILRNNAVVGVMAFGMAFVIISGNIDLSVGSQLVAIGSIILGIMNATGNMIFAMVAGIICSCAFSAITGIIVTKGGVPSFVVTLGLMNIYRSVCMYFMSGGGFYGNSTAYAQISNYSIGGVVPMPIIYLIIVFAAYYYISKHTKLGRYIYAVGSNEKATRLSGINTDWVKIRAFILMGLAVGVASIIETSRMNSINASSSGTSYEMNAIAMVVIGGISMSGGKGNLINTFFGIFILGIINNILTLMGVDVFLVNAIKGFIIILAVLLQKSDKE</sequence>
<keyword evidence="7 8" id="KW-0472">Membrane</keyword>
<evidence type="ECO:0000256" key="6">
    <source>
        <dbReference type="ARBA" id="ARBA00022989"/>
    </source>
</evidence>
<keyword evidence="4" id="KW-0997">Cell inner membrane</keyword>
<keyword evidence="6 8" id="KW-1133">Transmembrane helix</keyword>
<evidence type="ECO:0000256" key="4">
    <source>
        <dbReference type="ARBA" id="ARBA00022519"/>
    </source>
</evidence>
<dbReference type="PANTHER" id="PTHR32196:SF21">
    <property type="entry name" value="ABC TRANSPORTER PERMEASE PROTEIN YPHD-RELATED"/>
    <property type="match status" value="1"/>
</dbReference>
<evidence type="ECO:0000313" key="9">
    <source>
        <dbReference type="EMBL" id="SUQ14010.1"/>
    </source>
</evidence>
<feature type="transmembrane region" description="Helical" evidence="8">
    <location>
        <begin position="23"/>
        <end position="44"/>
    </location>
</feature>
<dbReference type="InterPro" id="IPR001851">
    <property type="entry name" value="ABC_transp_permease"/>
</dbReference>
<dbReference type="Proteomes" id="UP000254051">
    <property type="component" value="Unassembled WGS sequence"/>
</dbReference>
<evidence type="ECO:0000313" key="10">
    <source>
        <dbReference type="Proteomes" id="UP000254051"/>
    </source>
</evidence>
<evidence type="ECO:0000256" key="2">
    <source>
        <dbReference type="ARBA" id="ARBA00022448"/>
    </source>
</evidence>
<evidence type="ECO:0000256" key="1">
    <source>
        <dbReference type="ARBA" id="ARBA00004651"/>
    </source>
</evidence>
<feature type="transmembrane region" description="Helical" evidence="8">
    <location>
        <begin position="304"/>
        <end position="321"/>
    </location>
</feature>